<organism evidence="2 3">
    <name type="scientific">Ammonicoccus fulvus</name>
    <dbReference type="NCBI Taxonomy" id="3138240"/>
    <lineage>
        <taxon>Bacteria</taxon>
        <taxon>Bacillati</taxon>
        <taxon>Actinomycetota</taxon>
        <taxon>Actinomycetes</taxon>
        <taxon>Propionibacteriales</taxon>
        <taxon>Propionibacteriaceae</taxon>
        <taxon>Ammonicoccus</taxon>
    </lineage>
</organism>
<dbReference type="Proteomes" id="UP001442841">
    <property type="component" value="Chromosome"/>
</dbReference>
<accession>A0ABZ3FW20</accession>
<dbReference type="InterPro" id="IPR036249">
    <property type="entry name" value="Thioredoxin-like_sf"/>
</dbReference>
<sequence length="238" mass="25511">MTLRVDIWSDIACPWCYIGQSRFAKGMAEFEHADQVEVVWHSYQLDPTLPERFDGTEAEYLMQSKGLPKPQIDQMLGMVADAAAGEDLPIDFEAVVPANSLRAHYLLKTVARHGGDVDAAEHALFAAHFAHGEAISDDEVLVRIGTECGITAEQARAGLADETIADEVQADIATARSAGVSGVPFFVFGSKYAVSGAQPPELFLAALEKTWSELQPEKPAFITLDGAGGEACGPEGCD</sequence>
<dbReference type="PANTHER" id="PTHR13887:SF41">
    <property type="entry name" value="THIOREDOXIN SUPERFAMILY PROTEIN"/>
    <property type="match status" value="1"/>
</dbReference>
<reference evidence="2 3" key="1">
    <citation type="submission" date="2024-04" db="EMBL/GenBank/DDBJ databases">
        <title>Isolation of an actinomycete strain from pig manure.</title>
        <authorList>
            <person name="Gong T."/>
            <person name="Yu Z."/>
            <person name="An M."/>
            <person name="Wei C."/>
            <person name="Yang W."/>
            <person name="Liu L."/>
        </authorList>
    </citation>
    <scope>NUCLEOTIDE SEQUENCE [LARGE SCALE GENOMIC DNA]</scope>
    <source>
        <strain evidence="2 3">ZF39</strain>
    </source>
</reference>
<dbReference type="SUPFAM" id="SSF52833">
    <property type="entry name" value="Thioredoxin-like"/>
    <property type="match status" value="1"/>
</dbReference>
<dbReference type="Gene3D" id="3.40.30.10">
    <property type="entry name" value="Glutaredoxin"/>
    <property type="match status" value="1"/>
</dbReference>
<name>A0ABZ3FW20_9ACTN</name>
<proteinExistence type="predicted"/>
<feature type="domain" description="DSBA-like thioredoxin" evidence="1">
    <location>
        <begin position="4"/>
        <end position="207"/>
    </location>
</feature>
<evidence type="ECO:0000313" key="3">
    <source>
        <dbReference type="Proteomes" id="UP001442841"/>
    </source>
</evidence>
<evidence type="ECO:0000259" key="1">
    <source>
        <dbReference type="Pfam" id="PF01323"/>
    </source>
</evidence>
<protein>
    <submittedName>
        <fullName evidence="2">DsbA family oxidoreductase</fullName>
    </submittedName>
</protein>
<keyword evidence="3" id="KW-1185">Reference proteome</keyword>
<dbReference type="Pfam" id="PF01323">
    <property type="entry name" value="DSBA"/>
    <property type="match status" value="1"/>
</dbReference>
<dbReference type="InterPro" id="IPR001853">
    <property type="entry name" value="DSBA-like_thioredoxin_dom"/>
</dbReference>
<dbReference type="EMBL" id="CP154795">
    <property type="protein sequence ID" value="XAN08987.1"/>
    <property type="molecule type" value="Genomic_DNA"/>
</dbReference>
<evidence type="ECO:0000313" key="2">
    <source>
        <dbReference type="EMBL" id="XAN08987.1"/>
    </source>
</evidence>
<gene>
    <name evidence="2" type="ORF">AADG42_17280</name>
</gene>
<dbReference type="PANTHER" id="PTHR13887">
    <property type="entry name" value="GLUTATHIONE S-TRANSFERASE KAPPA"/>
    <property type="match status" value="1"/>
</dbReference>
<dbReference type="CDD" id="cd03024">
    <property type="entry name" value="DsbA_FrnE"/>
    <property type="match status" value="1"/>
</dbReference>